<dbReference type="PANTHER" id="PTHR42032:SF1">
    <property type="entry name" value="YALI0E30679P"/>
    <property type="match status" value="1"/>
</dbReference>
<dbReference type="RefSeq" id="XP_040623959.1">
    <property type="nucleotide sequence ID" value="XM_040769332.1"/>
</dbReference>
<reference evidence="4 5" key="1">
    <citation type="journal article" date="2012" name="Science">
        <title>The Paleozoic origin of enzymatic lignin decomposition reconstructed from 31 fungal genomes.</title>
        <authorList>
            <person name="Floudas D."/>
            <person name="Binder M."/>
            <person name="Riley R."/>
            <person name="Barry K."/>
            <person name="Blanchette R.A."/>
            <person name="Henrissat B."/>
            <person name="Martinez A.T."/>
            <person name="Otillar R."/>
            <person name="Spatafora J.W."/>
            <person name="Yadav J.S."/>
            <person name="Aerts A."/>
            <person name="Benoit I."/>
            <person name="Boyd A."/>
            <person name="Carlson A."/>
            <person name="Copeland A."/>
            <person name="Coutinho P.M."/>
            <person name="de Vries R.P."/>
            <person name="Ferreira P."/>
            <person name="Findley K."/>
            <person name="Foster B."/>
            <person name="Gaskell J."/>
            <person name="Glotzer D."/>
            <person name="Gorecki P."/>
            <person name="Heitman J."/>
            <person name="Hesse C."/>
            <person name="Hori C."/>
            <person name="Igarashi K."/>
            <person name="Jurgens J.A."/>
            <person name="Kallen N."/>
            <person name="Kersten P."/>
            <person name="Kohler A."/>
            <person name="Kuees U."/>
            <person name="Kumar T.K.A."/>
            <person name="Kuo A."/>
            <person name="LaButti K."/>
            <person name="Larrondo L.F."/>
            <person name="Lindquist E."/>
            <person name="Ling A."/>
            <person name="Lombard V."/>
            <person name="Lucas S."/>
            <person name="Lundell T."/>
            <person name="Martin R."/>
            <person name="McLaughlin D.J."/>
            <person name="Morgenstern I."/>
            <person name="Morin E."/>
            <person name="Murat C."/>
            <person name="Nagy L.G."/>
            <person name="Nolan M."/>
            <person name="Ohm R.A."/>
            <person name="Patyshakuliyeva A."/>
            <person name="Rokas A."/>
            <person name="Ruiz-Duenas F.J."/>
            <person name="Sabat G."/>
            <person name="Salamov A."/>
            <person name="Samejima M."/>
            <person name="Schmutz J."/>
            <person name="Slot J.C."/>
            <person name="St John F."/>
            <person name="Stenlid J."/>
            <person name="Sun H."/>
            <person name="Sun S."/>
            <person name="Syed K."/>
            <person name="Tsang A."/>
            <person name="Wiebenga A."/>
            <person name="Young D."/>
            <person name="Pisabarro A."/>
            <person name="Eastwood D.C."/>
            <person name="Martin F."/>
            <person name="Cullen D."/>
            <person name="Grigoriev I.V."/>
            <person name="Hibbett D.S."/>
        </authorList>
    </citation>
    <scope>NUCLEOTIDE SEQUENCE [LARGE SCALE GENOMIC DNA]</scope>
    <source>
        <strain evidence="4 5">DJM-731 SS1</strain>
    </source>
</reference>
<accession>M5FUV7</accession>
<feature type="transmembrane region" description="Helical" evidence="3">
    <location>
        <begin position="223"/>
        <end position="247"/>
    </location>
</feature>
<dbReference type="OMA" id="WELYITA"/>
<keyword evidence="5" id="KW-1185">Reference proteome</keyword>
<keyword evidence="3" id="KW-1133">Transmembrane helix</keyword>
<dbReference type="HOGENOM" id="CLU_538636_0_0_1"/>
<evidence type="ECO:0000313" key="5">
    <source>
        <dbReference type="Proteomes" id="UP000030653"/>
    </source>
</evidence>
<protein>
    <submittedName>
        <fullName evidence="4">Uncharacterized protein</fullName>
    </submittedName>
</protein>
<organism evidence="4 5">
    <name type="scientific">Dacryopinax primogenitus (strain DJM 731)</name>
    <name type="common">Brown rot fungus</name>
    <dbReference type="NCBI Taxonomy" id="1858805"/>
    <lineage>
        <taxon>Eukaryota</taxon>
        <taxon>Fungi</taxon>
        <taxon>Dikarya</taxon>
        <taxon>Basidiomycota</taxon>
        <taxon>Agaricomycotina</taxon>
        <taxon>Dacrymycetes</taxon>
        <taxon>Dacrymycetales</taxon>
        <taxon>Dacrymycetaceae</taxon>
        <taxon>Dacryopinax</taxon>
    </lineage>
</organism>
<dbReference type="GeneID" id="63684394"/>
<dbReference type="OrthoDB" id="10263751at2759"/>
<gene>
    <name evidence="4" type="ORF">DACRYDRAFT_112026</name>
</gene>
<dbReference type="Proteomes" id="UP000030653">
    <property type="component" value="Unassembled WGS sequence"/>
</dbReference>
<dbReference type="STRING" id="1858805.M5FUV7"/>
<evidence type="ECO:0000256" key="2">
    <source>
        <dbReference type="SAM" id="MobiDB-lite"/>
    </source>
</evidence>
<feature type="compositionally biased region" description="Polar residues" evidence="2">
    <location>
        <begin position="30"/>
        <end position="61"/>
    </location>
</feature>
<keyword evidence="3" id="KW-0472">Membrane</keyword>
<dbReference type="AlphaFoldDB" id="M5FUV7"/>
<evidence type="ECO:0000256" key="3">
    <source>
        <dbReference type="SAM" id="Phobius"/>
    </source>
</evidence>
<feature type="compositionally biased region" description="Low complexity" evidence="2">
    <location>
        <begin position="163"/>
        <end position="173"/>
    </location>
</feature>
<evidence type="ECO:0000313" key="4">
    <source>
        <dbReference type="EMBL" id="EJT97061.1"/>
    </source>
</evidence>
<feature type="region of interest" description="Disordered" evidence="2">
    <location>
        <begin position="163"/>
        <end position="182"/>
    </location>
</feature>
<evidence type="ECO:0000256" key="1">
    <source>
        <dbReference type="SAM" id="Coils"/>
    </source>
</evidence>
<feature type="transmembrane region" description="Helical" evidence="3">
    <location>
        <begin position="259"/>
        <end position="279"/>
    </location>
</feature>
<sequence>MSSISFPNIPHLRLPHVSGATLAPRASIPVQHQQPSLASASGSLRQPSQAQGAFSSPSTPSVRKRSGRGLPSSSHHATTGRGGASNPPVPGGRVPQMKTPASALVGSASVPSADANPTGKAGSALGRTELARGVAVEHLRGVPSLAPQPSSIPASIPTAVPSVPSMASAASGPTAPHRRSSTQIIEEQPAFPSWDHPHTPLVFALLPVLTSLFFGRGELVADLFYVLLLWWYLGVLVHAPWELYITALRTTPTSAQHTLPLLFLTLVSPLLGGLLLTVVSRSLTFLPPLPTFSIRLFVLAASVRPIKHLLQLWRGEVSLPLLLEEELEHTRVDIEQERSRAAFNATTLAAQGKEVDALRRQVTQLSLELAKAREEVQALARAVRREGRKAELYRLGMGQLGAASMAGADGRSELAAGGMVEIERSGDGVPPARPATRTSEIDKRHLPHTAVEALAFIMQMLRQTWRIPVKILLGLDTMLGFRRLRRLFAIVRGTLWVLMRRAVIWG</sequence>
<dbReference type="PANTHER" id="PTHR42032">
    <property type="entry name" value="YALI0E30679P"/>
    <property type="match status" value="1"/>
</dbReference>
<keyword evidence="3" id="KW-0812">Transmembrane</keyword>
<feature type="coiled-coil region" evidence="1">
    <location>
        <begin position="348"/>
        <end position="389"/>
    </location>
</feature>
<name>M5FUV7_DACPD</name>
<dbReference type="EMBL" id="JH795878">
    <property type="protein sequence ID" value="EJT97061.1"/>
    <property type="molecule type" value="Genomic_DNA"/>
</dbReference>
<feature type="region of interest" description="Disordered" evidence="2">
    <location>
        <begin position="28"/>
        <end position="125"/>
    </location>
</feature>
<keyword evidence="1" id="KW-0175">Coiled coil</keyword>
<proteinExistence type="predicted"/>